<name>A0A067M2D8_BOTB1</name>
<accession>A0A067M2D8</accession>
<dbReference type="EMBL" id="KL198075">
    <property type="protein sequence ID" value="KDQ09734.1"/>
    <property type="molecule type" value="Genomic_DNA"/>
</dbReference>
<sequence length="132" mass="14254">MHDPASLFSALCPLPSALCPLPPVPTARSSLHVIALKTSPPRASDYCHCTLLDFIYYMRCLLERVGVESEDNEVGIEWAISELIIAGLFRAARPSFPPPLLSPPFLSPSSPPSSPTPLLNHTVSPLLIPSNI</sequence>
<protein>
    <submittedName>
        <fullName evidence="1">Uncharacterized protein</fullName>
    </submittedName>
</protein>
<dbReference type="HOGENOM" id="CLU_1916750_0_0_1"/>
<proteinExistence type="predicted"/>
<gene>
    <name evidence="1" type="ORF">BOTBODRAFT_47458</name>
</gene>
<dbReference type="AlphaFoldDB" id="A0A067M2D8"/>
<reference evidence="2" key="1">
    <citation type="journal article" date="2014" name="Proc. Natl. Acad. Sci. U.S.A.">
        <title>Extensive sampling of basidiomycete genomes demonstrates inadequacy of the white-rot/brown-rot paradigm for wood decay fungi.</title>
        <authorList>
            <person name="Riley R."/>
            <person name="Salamov A.A."/>
            <person name="Brown D.W."/>
            <person name="Nagy L.G."/>
            <person name="Floudas D."/>
            <person name="Held B.W."/>
            <person name="Levasseur A."/>
            <person name="Lombard V."/>
            <person name="Morin E."/>
            <person name="Otillar R."/>
            <person name="Lindquist E.A."/>
            <person name="Sun H."/>
            <person name="LaButti K.M."/>
            <person name="Schmutz J."/>
            <person name="Jabbour D."/>
            <person name="Luo H."/>
            <person name="Baker S.E."/>
            <person name="Pisabarro A.G."/>
            <person name="Walton J.D."/>
            <person name="Blanchette R.A."/>
            <person name="Henrissat B."/>
            <person name="Martin F."/>
            <person name="Cullen D."/>
            <person name="Hibbett D.S."/>
            <person name="Grigoriev I.V."/>
        </authorList>
    </citation>
    <scope>NUCLEOTIDE SEQUENCE [LARGE SCALE GENOMIC DNA]</scope>
    <source>
        <strain evidence="2">FD-172 SS1</strain>
    </source>
</reference>
<keyword evidence="2" id="KW-1185">Reference proteome</keyword>
<dbReference type="Proteomes" id="UP000027195">
    <property type="component" value="Unassembled WGS sequence"/>
</dbReference>
<evidence type="ECO:0000313" key="1">
    <source>
        <dbReference type="EMBL" id="KDQ09734.1"/>
    </source>
</evidence>
<organism evidence="1 2">
    <name type="scientific">Botryobasidium botryosum (strain FD-172 SS1)</name>
    <dbReference type="NCBI Taxonomy" id="930990"/>
    <lineage>
        <taxon>Eukaryota</taxon>
        <taxon>Fungi</taxon>
        <taxon>Dikarya</taxon>
        <taxon>Basidiomycota</taxon>
        <taxon>Agaricomycotina</taxon>
        <taxon>Agaricomycetes</taxon>
        <taxon>Cantharellales</taxon>
        <taxon>Botryobasidiaceae</taxon>
        <taxon>Botryobasidium</taxon>
    </lineage>
</organism>
<evidence type="ECO:0000313" key="2">
    <source>
        <dbReference type="Proteomes" id="UP000027195"/>
    </source>
</evidence>
<dbReference type="InParanoid" id="A0A067M2D8"/>